<dbReference type="EMBL" id="AMZH03026236">
    <property type="protein sequence ID" value="RRT34709.1"/>
    <property type="molecule type" value="Genomic_DNA"/>
</dbReference>
<reference evidence="2 3" key="1">
    <citation type="journal article" date="2014" name="Agronomy (Basel)">
        <title>A Draft Genome Sequence for Ensete ventricosum, the Drought-Tolerant Tree Against Hunger.</title>
        <authorList>
            <person name="Harrison J."/>
            <person name="Moore K.A."/>
            <person name="Paszkiewicz K."/>
            <person name="Jones T."/>
            <person name="Grant M."/>
            <person name="Ambacheew D."/>
            <person name="Muzemil S."/>
            <person name="Studholme D.J."/>
        </authorList>
    </citation>
    <scope>NUCLEOTIDE SEQUENCE [LARGE SCALE GENOMIC DNA]</scope>
</reference>
<comment type="caution">
    <text evidence="2">The sequence shown here is derived from an EMBL/GenBank/DDBJ whole genome shotgun (WGS) entry which is preliminary data.</text>
</comment>
<feature type="region of interest" description="Disordered" evidence="1">
    <location>
        <begin position="1"/>
        <end position="23"/>
    </location>
</feature>
<dbReference type="Proteomes" id="UP000287651">
    <property type="component" value="Unassembled WGS sequence"/>
</dbReference>
<evidence type="ECO:0000313" key="2">
    <source>
        <dbReference type="EMBL" id="RRT34709.1"/>
    </source>
</evidence>
<protein>
    <submittedName>
        <fullName evidence="2">Uncharacterized protein</fullName>
    </submittedName>
</protein>
<dbReference type="AlphaFoldDB" id="A0A426X5F5"/>
<sequence length="80" mass="8747">MAQGGSPEEDETHRKIIGGSQKACRETNYEEAMELQPDDGSRSCLSTGPGFRRCSGISSKFARRFVKGIGKLVRNTPGDR</sequence>
<name>A0A426X5F5_ENSVE</name>
<evidence type="ECO:0000313" key="3">
    <source>
        <dbReference type="Proteomes" id="UP000287651"/>
    </source>
</evidence>
<accession>A0A426X5F5</accession>
<proteinExistence type="predicted"/>
<evidence type="ECO:0000256" key="1">
    <source>
        <dbReference type="SAM" id="MobiDB-lite"/>
    </source>
</evidence>
<organism evidence="2 3">
    <name type="scientific">Ensete ventricosum</name>
    <name type="common">Abyssinian banana</name>
    <name type="synonym">Musa ensete</name>
    <dbReference type="NCBI Taxonomy" id="4639"/>
    <lineage>
        <taxon>Eukaryota</taxon>
        <taxon>Viridiplantae</taxon>
        <taxon>Streptophyta</taxon>
        <taxon>Embryophyta</taxon>
        <taxon>Tracheophyta</taxon>
        <taxon>Spermatophyta</taxon>
        <taxon>Magnoliopsida</taxon>
        <taxon>Liliopsida</taxon>
        <taxon>Zingiberales</taxon>
        <taxon>Musaceae</taxon>
        <taxon>Ensete</taxon>
    </lineage>
</organism>
<gene>
    <name evidence="2" type="ORF">B296_00054772</name>
</gene>